<dbReference type="Proteomes" id="UP000249204">
    <property type="component" value="Unassembled WGS sequence"/>
</dbReference>
<evidence type="ECO:0000313" key="3">
    <source>
        <dbReference type="Proteomes" id="UP000249204"/>
    </source>
</evidence>
<dbReference type="PROSITE" id="PS51197">
    <property type="entry name" value="HTH_RRF2_2"/>
    <property type="match status" value="1"/>
</dbReference>
<gene>
    <name evidence="2" type="ORF">DN757_05460</name>
</gene>
<dbReference type="SUPFAM" id="SSF46785">
    <property type="entry name" value="Winged helix' DNA-binding domain"/>
    <property type="match status" value="1"/>
</dbReference>
<evidence type="ECO:0000313" key="2">
    <source>
        <dbReference type="EMBL" id="PZT56700.1"/>
    </source>
</evidence>
<reference evidence="2 3" key="1">
    <citation type="submission" date="2018-06" db="EMBL/GenBank/DDBJ databases">
        <title>Isolation of heavy metals resistant Paenibacillus silvae NC2 from Gold-Copper mine in ZiJin, China.</title>
        <authorList>
            <person name="Xu J."/>
            <person name="Mazhar H.S."/>
            <person name="Rensing C."/>
        </authorList>
    </citation>
    <scope>NUCLEOTIDE SEQUENCE [LARGE SCALE GENOMIC DNA]</scope>
    <source>
        <strain evidence="2 3">NC2</strain>
    </source>
</reference>
<dbReference type="GO" id="GO:0005829">
    <property type="term" value="C:cytosol"/>
    <property type="evidence" value="ECO:0007669"/>
    <property type="project" value="TreeGrafter"/>
</dbReference>
<dbReference type="InterPro" id="IPR036388">
    <property type="entry name" value="WH-like_DNA-bd_sf"/>
</dbReference>
<dbReference type="InterPro" id="IPR030489">
    <property type="entry name" value="TR_Rrf2-type_CS"/>
</dbReference>
<dbReference type="RefSeq" id="WP_111269260.1">
    <property type="nucleotide sequence ID" value="NZ_QKWW01000016.1"/>
</dbReference>
<dbReference type="Pfam" id="PF02082">
    <property type="entry name" value="Rrf2"/>
    <property type="match status" value="1"/>
</dbReference>
<protein>
    <submittedName>
        <fullName evidence="2">Transcriptional regulator</fullName>
    </submittedName>
</protein>
<dbReference type="InterPro" id="IPR036390">
    <property type="entry name" value="WH_DNA-bd_sf"/>
</dbReference>
<dbReference type="EMBL" id="QKWW01000016">
    <property type="protein sequence ID" value="PZT56700.1"/>
    <property type="molecule type" value="Genomic_DNA"/>
</dbReference>
<dbReference type="AlphaFoldDB" id="A0A2W6PAI4"/>
<dbReference type="PROSITE" id="PS01332">
    <property type="entry name" value="HTH_RRF2_1"/>
    <property type="match status" value="1"/>
</dbReference>
<dbReference type="GO" id="GO:0003700">
    <property type="term" value="F:DNA-binding transcription factor activity"/>
    <property type="evidence" value="ECO:0007669"/>
    <property type="project" value="TreeGrafter"/>
</dbReference>
<dbReference type="PANTHER" id="PTHR33221">
    <property type="entry name" value="WINGED HELIX-TURN-HELIX TRANSCRIPTIONAL REGULATOR, RRF2 FAMILY"/>
    <property type="match status" value="1"/>
</dbReference>
<feature type="compositionally biased region" description="Basic and acidic residues" evidence="1">
    <location>
        <begin position="148"/>
        <end position="161"/>
    </location>
</feature>
<organism evidence="2 3">
    <name type="scientific">Paenibacillus silvae</name>
    <dbReference type="NCBI Taxonomy" id="1325358"/>
    <lineage>
        <taxon>Bacteria</taxon>
        <taxon>Bacillati</taxon>
        <taxon>Bacillota</taxon>
        <taxon>Bacilli</taxon>
        <taxon>Bacillales</taxon>
        <taxon>Paenibacillaceae</taxon>
        <taxon>Paenibacillus</taxon>
    </lineage>
</organism>
<name>A0A2W6PAI4_9BACL</name>
<dbReference type="PANTHER" id="PTHR33221:SF15">
    <property type="entry name" value="HTH-TYPE TRANSCRIPTIONAL REGULATOR YWGB-RELATED"/>
    <property type="match status" value="1"/>
</dbReference>
<comment type="caution">
    <text evidence="2">The sequence shown here is derived from an EMBL/GenBank/DDBJ whole genome shotgun (WGS) entry which is preliminary data.</text>
</comment>
<sequence length="161" mass="17539">MNSEFTIAVHCLVFLSMRSECMANSEDLSQSVGTHPARVRKVLSVLRKHGYLTTKEGAHGGYLLSRPSEEIKLGELYRLVAGGSLGPSWCSGESGSPCKVSSNMQGVMGAIYDGGEEALSAYFDRISILDVQQSIERGESPLSMKACSESRQEQEQEQEKS</sequence>
<dbReference type="InterPro" id="IPR000944">
    <property type="entry name" value="Tscrpt_reg_Rrf2"/>
</dbReference>
<dbReference type="Gene3D" id="1.10.10.10">
    <property type="entry name" value="Winged helix-like DNA-binding domain superfamily/Winged helix DNA-binding domain"/>
    <property type="match status" value="1"/>
</dbReference>
<evidence type="ECO:0000256" key="1">
    <source>
        <dbReference type="SAM" id="MobiDB-lite"/>
    </source>
</evidence>
<proteinExistence type="predicted"/>
<accession>A0A2W6PAI4</accession>
<feature type="region of interest" description="Disordered" evidence="1">
    <location>
        <begin position="140"/>
        <end position="161"/>
    </location>
</feature>